<evidence type="ECO:0000313" key="4">
    <source>
        <dbReference type="WBParaSite" id="ECPE_0000998201-mRNA-1"/>
    </source>
</evidence>
<dbReference type="AlphaFoldDB" id="A0A183ASL5"/>
<dbReference type="Pfam" id="PF00059">
    <property type="entry name" value="Lectin_C"/>
    <property type="match status" value="1"/>
</dbReference>
<evidence type="ECO:0000313" key="2">
    <source>
        <dbReference type="EMBL" id="VDP86241.1"/>
    </source>
</evidence>
<feature type="domain" description="C-type lectin" evidence="1">
    <location>
        <begin position="21"/>
        <end position="148"/>
    </location>
</feature>
<evidence type="ECO:0000259" key="1">
    <source>
        <dbReference type="PROSITE" id="PS50041"/>
    </source>
</evidence>
<dbReference type="SUPFAM" id="SSF56436">
    <property type="entry name" value="C-type lectin-like"/>
    <property type="match status" value="1"/>
</dbReference>
<dbReference type="InterPro" id="IPR050111">
    <property type="entry name" value="C-type_lectin/snaclec_domain"/>
</dbReference>
<dbReference type="InterPro" id="IPR001304">
    <property type="entry name" value="C-type_lectin-like"/>
</dbReference>
<proteinExistence type="predicted"/>
<dbReference type="Gene3D" id="3.10.100.10">
    <property type="entry name" value="Mannose-Binding Protein A, subunit A"/>
    <property type="match status" value="1"/>
</dbReference>
<sequence length="169" mass="18422">MGRTQPPVSSMTTCPVGWTRVNGQCYLAAPVGVRRSWLDAEQACQDATKLIPSAPGLIYAGHLASVHSVEEQTQLVNLSPAASTWFANIPNKSVHFVWSDASPVDYLSLSVEQLRQVLPQSSCLSVGESTGVAWTPLDCYQPRSYICQLTIVRQVESVLTVPDSEEDIM</sequence>
<dbReference type="WBParaSite" id="ECPE_0000998201-mRNA-1">
    <property type="protein sequence ID" value="ECPE_0000998201-mRNA-1"/>
    <property type="gene ID" value="ECPE_0000998201"/>
</dbReference>
<gene>
    <name evidence="2" type="ORF">ECPE_LOCUS9950</name>
</gene>
<organism evidence="4">
    <name type="scientific">Echinostoma caproni</name>
    <dbReference type="NCBI Taxonomy" id="27848"/>
    <lineage>
        <taxon>Eukaryota</taxon>
        <taxon>Metazoa</taxon>
        <taxon>Spiralia</taxon>
        <taxon>Lophotrochozoa</taxon>
        <taxon>Platyhelminthes</taxon>
        <taxon>Trematoda</taxon>
        <taxon>Digenea</taxon>
        <taxon>Plagiorchiida</taxon>
        <taxon>Echinostomata</taxon>
        <taxon>Echinostomatoidea</taxon>
        <taxon>Echinostomatidae</taxon>
        <taxon>Echinostoma</taxon>
    </lineage>
</organism>
<dbReference type="InterPro" id="IPR016187">
    <property type="entry name" value="CTDL_fold"/>
</dbReference>
<reference evidence="4" key="1">
    <citation type="submission" date="2016-06" db="UniProtKB">
        <authorList>
            <consortium name="WormBaseParasite"/>
        </authorList>
    </citation>
    <scope>IDENTIFICATION</scope>
</reference>
<dbReference type="Proteomes" id="UP000272942">
    <property type="component" value="Unassembled WGS sequence"/>
</dbReference>
<dbReference type="OrthoDB" id="6226225at2759"/>
<dbReference type="EMBL" id="UZAN01048227">
    <property type="protein sequence ID" value="VDP86241.1"/>
    <property type="molecule type" value="Genomic_DNA"/>
</dbReference>
<reference evidence="2 3" key="2">
    <citation type="submission" date="2018-11" db="EMBL/GenBank/DDBJ databases">
        <authorList>
            <consortium name="Pathogen Informatics"/>
        </authorList>
    </citation>
    <scope>NUCLEOTIDE SEQUENCE [LARGE SCALE GENOMIC DNA]</scope>
    <source>
        <strain evidence="2 3">Egypt</strain>
    </source>
</reference>
<evidence type="ECO:0000313" key="3">
    <source>
        <dbReference type="Proteomes" id="UP000272942"/>
    </source>
</evidence>
<dbReference type="InterPro" id="IPR016186">
    <property type="entry name" value="C-type_lectin-like/link_sf"/>
</dbReference>
<dbReference type="PANTHER" id="PTHR22803">
    <property type="entry name" value="MANNOSE, PHOSPHOLIPASE, LECTIN RECEPTOR RELATED"/>
    <property type="match status" value="1"/>
</dbReference>
<dbReference type="PROSITE" id="PS50041">
    <property type="entry name" value="C_TYPE_LECTIN_2"/>
    <property type="match status" value="1"/>
</dbReference>
<keyword evidence="3" id="KW-1185">Reference proteome</keyword>
<name>A0A183ASL5_9TREM</name>
<accession>A0A183ASL5</accession>
<protein>
    <submittedName>
        <fullName evidence="4">C-type lectin domain-containing protein</fullName>
    </submittedName>
</protein>
<dbReference type="SMART" id="SM00034">
    <property type="entry name" value="CLECT"/>
    <property type="match status" value="1"/>
</dbReference>